<feature type="transmembrane region" description="Helical" evidence="1">
    <location>
        <begin position="90"/>
        <end position="109"/>
    </location>
</feature>
<evidence type="ECO:0000256" key="1">
    <source>
        <dbReference type="SAM" id="Phobius"/>
    </source>
</evidence>
<reference evidence="2" key="1">
    <citation type="journal article" date="2020" name="Nature">
        <title>Giant virus diversity and host interactions through global metagenomics.</title>
        <authorList>
            <person name="Schulz F."/>
            <person name="Roux S."/>
            <person name="Paez-Espino D."/>
            <person name="Jungbluth S."/>
            <person name="Walsh D.A."/>
            <person name="Denef V.J."/>
            <person name="McMahon K.D."/>
            <person name="Konstantinidis K.T."/>
            <person name="Eloe-Fadrosh E.A."/>
            <person name="Kyrpides N.C."/>
            <person name="Woyke T."/>
        </authorList>
    </citation>
    <scope>NUCLEOTIDE SEQUENCE</scope>
    <source>
        <strain evidence="2">GVMAG-M-3300023174-182</strain>
    </source>
</reference>
<proteinExistence type="predicted"/>
<name>A0A6C0DIN6_9ZZZZ</name>
<feature type="transmembrane region" description="Helical" evidence="1">
    <location>
        <begin position="168"/>
        <end position="190"/>
    </location>
</feature>
<keyword evidence="1" id="KW-0812">Transmembrane</keyword>
<keyword evidence="1" id="KW-0472">Membrane</keyword>
<feature type="transmembrane region" description="Helical" evidence="1">
    <location>
        <begin position="20"/>
        <end position="40"/>
    </location>
</feature>
<sequence>MSVTRISHTEEPVIIDMLRFNYIFCSIFSISFLIACLLYIKHKGEKESVTYLFFFTGISLSIFNFIILNFTNHSILNEPTLNESTLEKQFFYFMLSNIIDTCSILIIYFSKIYLNVDSNNIEQIKQETQIICLVFLGLFIFYNFLTCFCTPKKKKVRIEFEPEYGIPAILGIITTYIYCLVGMTLIVWGLRYIKDFFNQPSENIYQ</sequence>
<keyword evidence="1" id="KW-1133">Transmembrane helix</keyword>
<dbReference type="AlphaFoldDB" id="A0A6C0DIN6"/>
<feature type="transmembrane region" description="Helical" evidence="1">
    <location>
        <begin position="130"/>
        <end position="148"/>
    </location>
</feature>
<protein>
    <submittedName>
        <fullName evidence="2">Uncharacterized protein</fullName>
    </submittedName>
</protein>
<accession>A0A6C0DIN6</accession>
<evidence type="ECO:0000313" key="2">
    <source>
        <dbReference type="EMBL" id="QHT16124.1"/>
    </source>
</evidence>
<feature type="transmembrane region" description="Helical" evidence="1">
    <location>
        <begin position="52"/>
        <end position="70"/>
    </location>
</feature>
<organism evidence="2">
    <name type="scientific">viral metagenome</name>
    <dbReference type="NCBI Taxonomy" id="1070528"/>
    <lineage>
        <taxon>unclassified sequences</taxon>
        <taxon>metagenomes</taxon>
        <taxon>organismal metagenomes</taxon>
    </lineage>
</organism>
<dbReference type="EMBL" id="MN739616">
    <property type="protein sequence ID" value="QHT16124.1"/>
    <property type="molecule type" value="Genomic_DNA"/>
</dbReference>